<evidence type="ECO:0000313" key="2">
    <source>
        <dbReference type="Proteomes" id="UP001196413"/>
    </source>
</evidence>
<name>A0AAD5R8L9_PARTN</name>
<gene>
    <name evidence="1" type="ORF">KIN20_032302</name>
</gene>
<dbReference type="EMBL" id="JAHQIW010006800">
    <property type="protein sequence ID" value="KAJ1370559.1"/>
    <property type="molecule type" value="Genomic_DNA"/>
</dbReference>
<organism evidence="1 2">
    <name type="scientific">Parelaphostrongylus tenuis</name>
    <name type="common">Meningeal worm</name>
    <dbReference type="NCBI Taxonomy" id="148309"/>
    <lineage>
        <taxon>Eukaryota</taxon>
        <taxon>Metazoa</taxon>
        <taxon>Ecdysozoa</taxon>
        <taxon>Nematoda</taxon>
        <taxon>Chromadorea</taxon>
        <taxon>Rhabditida</taxon>
        <taxon>Rhabditina</taxon>
        <taxon>Rhabditomorpha</taxon>
        <taxon>Strongyloidea</taxon>
        <taxon>Metastrongylidae</taxon>
        <taxon>Parelaphostrongylus</taxon>
    </lineage>
</organism>
<comment type="caution">
    <text evidence="1">The sequence shown here is derived from an EMBL/GenBank/DDBJ whole genome shotgun (WGS) entry which is preliminary data.</text>
</comment>
<dbReference type="AlphaFoldDB" id="A0AAD5R8L9"/>
<reference evidence="1" key="1">
    <citation type="submission" date="2021-06" db="EMBL/GenBank/DDBJ databases">
        <title>Parelaphostrongylus tenuis whole genome reference sequence.</title>
        <authorList>
            <person name="Garwood T.J."/>
            <person name="Larsen P.A."/>
            <person name="Fountain-Jones N.M."/>
            <person name="Garbe J.R."/>
            <person name="Macchietto M.G."/>
            <person name="Kania S.A."/>
            <person name="Gerhold R.W."/>
            <person name="Richards J.E."/>
            <person name="Wolf T.M."/>
        </authorList>
    </citation>
    <scope>NUCLEOTIDE SEQUENCE</scope>
    <source>
        <strain evidence="1">MNPRO001-30</strain>
        <tissue evidence="1">Meninges</tissue>
    </source>
</reference>
<accession>A0AAD5R8L9</accession>
<evidence type="ECO:0000313" key="1">
    <source>
        <dbReference type="EMBL" id="KAJ1370559.1"/>
    </source>
</evidence>
<sequence>MQPSDLVVDHRLRCHTSGLLYGDILFEEEPLSQRRTTHNEVLHQKVVSLKMIRLERQRRPNSTTRTIDYGQSTQVIGYDEEEDVDPALIPL</sequence>
<proteinExistence type="predicted"/>
<dbReference type="Proteomes" id="UP001196413">
    <property type="component" value="Unassembled WGS sequence"/>
</dbReference>
<keyword evidence="2" id="KW-1185">Reference proteome</keyword>
<protein>
    <submittedName>
        <fullName evidence="1">Uncharacterized protein</fullName>
    </submittedName>
</protein>